<dbReference type="OrthoDB" id="2764714at2759"/>
<keyword evidence="3" id="KW-1185">Reference proteome</keyword>
<evidence type="ECO:0000256" key="1">
    <source>
        <dbReference type="SAM" id="MobiDB-lite"/>
    </source>
</evidence>
<evidence type="ECO:0000313" key="3">
    <source>
        <dbReference type="Proteomes" id="UP000230002"/>
    </source>
</evidence>
<name>A0A2G8S066_9APHY</name>
<sequence>MNFTPSLYDLSLFSSSNAWPQFQTPVLSTFTDLKYVPSLILPRAAFSDINARIVNFAPPSPTTFPAPPLHLVNIPPVDQASIGTSVHTVTSGPLTKKARRFTSNGQPKSKQKDLDPEEDVQSTAPDAVVRCRWGGCTETFRAGAWTAHAKKHRQEMRRNRDGTGHARCLWHGCTARLMPDNMGKHVRSQHVGTYEVSCKHCGKTARADSYLETHGLARDCPMRPGPPREASLPATASVAATPALSPSGSSTYSDSPSLTSFNHRFVNMPSASPEEVEGWLSPVLPLLAKSLRDRRQRLASPPEGPPLPLHPAVVQTLVLAHPRPKPFLEPLAFDQFAPPPLPVLSMPTIPDTPADSDLGYESSPPADLGSVSQCRPFSLTADWDAPSAADLSLGLFVAGVADFDASFVFDSDATW</sequence>
<proteinExistence type="predicted"/>
<reference evidence="2 3" key="1">
    <citation type="journal article" date="2015" name="Sci. Rep.">
        <title>Chromosome-level genome map provides insights into diverse defense mechanisms in the medicinal fungus Ganoderma sinense.</title>
        <authorList>
            <person name="Zhu Y."/>
            <person name="Xu J."/>
            <person name="Sun C."/>
            <person name="Zhou S."/>
            <person name="Xu H."/>
            <person name="Nelson D.R."/>
            <person name="Qian J."/>
            <person name="Song J."/>
            <person name="Luo H."/>
            <person name="Xiang L."/>
            <person name="Li Y."/>
            <person name="Xu Z."/>
            <person name="Ji A."/>
            <person name="Wang L."/>
            <person name="Lu S."/>
            <person name="Hayward A."/>
            <person name="Sun W."/>
            <person name="Li X."/>
            <person name="Schwartz D.C."/>
            <person name="Wang Y."/>
            <person name="Chen S."/>
        </authorList>
    </citation>
    <scope>NUCLEOTIDE SEQUENCE [LARGE SCALE GENOMIC DNA]</scope>
    <source>
        <strain evidence="2 3">ZZ0214-1</strain>
    </source>
</reference>
<protein>
    <submittedName>
        <fullName evidence="2">Uncharacterized protein</fullName>
    </submittedName>
</protein>
<dbReference type="AlphaFoldDB" id="A0A2G8S066"/>
<dbReference type="Proteomes" id="UP000230002">
    <property type="component" value="Unassembled WGS sequence"/>
</dbReference>
<dbReference type="EMBL" id="AYKW01000034">
    <property type="protein sequence ID" value="PIL27134.1"/>
    <property type="molecule type" value="Genomic_DNA"/>
</dbReference>
<comment type="caution">
    <text evidence="2">The sequence shown here is derived from an EMBL/GenBank/DDBJ whole genome shotgun (WGS) entry which is preliminary data.</text>
</comment>
<organism evidence="2 3">
    <name type="scientific">Ganoderma sinense ZZ0214-1</name>
    <dbReference type="NCBI Taxonomy" id="1077348"/>
    <lineage>
        <taxon>Eukaryota</taxon>
        <taxon>Fungi</taxon>
        <taxon>Dikarya</taxon>
        <taxon>Basidiomycota</taxon>
        <taxon>Agaricomycotina</taxon>
        <taxon>Agaricomycetes</taxon>
        <taxon>Polyporales</taxon>
        <taxon>Polyporaceae</taxon>
        <taxon>Ganoderma</taxon>
    </lineage>
</organism>
<dbReference type="STRING" id="1077348.A0A2G8S066"/>
<gene>
    <name evidence="2" type="ORF">GSI_10275</name>
</gene>
<evidence type="ECO:0000313" key="2">
    <source>
        <dbReference type="EMBL" id="PIL27134.1"/>
    </source>
</evidence>
<accession>A0A2G8S066</accession>
<feature type="region of interest" description="Disordered" evidence="1">
    <location>
        <begin position="86"/>
        <end position="123"/>
    </location>
</feature>